<feature type="transmembrane region" description="Helical" evidence="1">
    <location>
        <begin position="65"/>
        <end position="84"/>
    </location>
</feature>
<evidence type="ECO:0000313" key="3">
    <source>
        <dbReference type="Proteomes" id="UP000785679"/>
    </source>
</evidence>
<evidence type="ECO:0008006" key="4">
    <source>
        <dbReference type="Google" id="ProtNLM"/>
    </source>
</evidence>
<dbReference type="AlphaFoldDB" id="A0A8J8NNR9"/>
<comment type="caution">
    <text evidence="2">The sequence shown here is derived from an EMBL/GenBank/DDBJ whole genome shotgun (WGS) entry which is preliminary data.</text>
</comment>
<reference evidence="2" key="1">
    <citation type="submission" date="2019-06" db="EMBL/GenBank/DDBJ databases">
        <authorList>
            <person name="Zheng W."/>
        </authorList>
    </citation>
    <scope>NUCLEOTIDE SEQUENCE</scope>
    <source>
        <strain evidence="2">QDHG01</strain>
    </source>
</reference>
<protein>
    <recommendedName>
        <fullName evidence="4">Transmembrane protein</fullName>
    </recommendedName>
</protein>
<keyword evidence="1" id="KW-1133">Transmembrane helix</keyword>
<proteinExistence type="predicted"/>
<dbReference type="EMBL" id="RRYP01009991">
    <property type="protein sequence ID" value="TNV78691.1"/>
    <property type="molecule type" value="Genomic_DNA"/>
</dbReference>
<gene>
    <name evidence="2" type="ORF">FGO68_gene8865</name>
</gene>
<keyword evidence="3" id="KW-1185">Reference proteome</keyword>
<evidence type="ECO:0000256" key="1">
    <source>
        <dbReference type="SAM" id="Phobius"/>
    </source>
</evidence>
<sequence>MERESITIEDIVNSKRINEVLLDKAEELFALEFTLKQKAQLKYLQEKQKKSQNRIKLLNLLSHEFLWSPTPIYYCVTVALFMMMRRRYHLKPYTIIPFMSLPATMDYVKREYYVGSFQEEKKKLTQTRKTVEQIVQEKKKHVSFEQVFRFIFQVNFDRPIDEKSLLPSTME</sequence>
<keyword evidence="1" id="KW-0812">Transmembrane</keyword>
<dbReference type="Proteomes" id="UP000785679">
    <property type="component" value="Unassembled WGS sequence"/>
</dbReference>
<dbReference type="OrthoDB" id="10507229at2759"/>
<keyword evidence="1" id="KW-0472">Membrane</keyword>
<accession>A0A8J8NNR9</accession>
<name>A0A8J8NNR9_HALGN</name>
<evidence type="ECO:0000313" key="2">
    <source>
        <dbReference type="EMBL" id="TNV78691.1"/>
    </source>
</evidence>
<organism evidence="2 3">
    <name type="scientific">Halteria grandinella</name>
    <dbReference type="NCBI Taxonomy" id="5974"/>
    <lineage>
        <taxon>Eukaryota</taxon>
        <taxon>Sar</taxon>
        <taxon>Alveolata</taxon>
        <taxon>Ciliophora</taxon>
        <taxon>Intramacronucleata</taxon>
        <taxon>Spirotrichea</taxon>
        <taxon>Stichotrichia</taxon>
        <taxon>Sporadotrichida</taxon>
        <taxon>Halteriidae</taxon>
        <taxon>Halteria</taxon>
    </lineage>
</organism>